<gene>
    <name evidence="1" type="primary">Nfu_g_1_006465</name>
</gene>
<feature type="non-terminal residue" evidence="1">
    <location>
        <position position="1"/>
    </location>
</feature>
<dbReference type="EMBL" id="HAEC01001632">
    <property type="protein sequence ID" value="SBQ69709.1"/>
    <property type="molecule type" value="Transcribed_RNA"/>
</dbReference>
<accession>A0A1A8GH29</accession>
<sequence length="81" mass="9379">KLNSFLIQMGPTIFSGCRQQECCVLQPNDGLSCRRSFYQIWKTEIKTDEKGKRLDLWLHLSSRCAVCVFSKPVTFMVTRGF</sequence>
<proteinExistence type="predicted"/>
<reference evidence="1" key="2">
    <citation type="submission" date="2016-06" db="EMBL/GenBank/DDBJ databases">
        <title>The genome of a short-lived fish provides insights into sex chromosome evolution and the genetic control of aging.</title>
        <authorList>
            <person name="Reichwald K."/>
            <person name="Felder M."/>
            <person name="Petzold A."/>
            <person name="Koch P."/>
            <person name="Groth M."/>
            <person name="Platzer M."/>
        </authorList>
    </citation>
    <scope>NUCLEOTIDE SEQUENCE</scope>
    <source>
        <tissue evidence="1">Brain</tissue>
    </source>
</reference>
<dbReference type="AlphaFoldDB" id="A0A1A8GH29"/>
<evidence type="ECO:0000313" key="1">
    <source>
        <dbReference type="EMBL" id="SBQ69709.1"/>
    </source>
</evidence>
<protein>
    <submittedName>
        <fullName evidence="1">Uncharacterized protein</fullName>
    </submittedName>
</protein>
<reference evidence="1" key="1">
    <citation type="submission" date="2016-05" db="EMBL/GenBank/DDBJ databases">
        <authorList>
            <person name="Lavstsen T."/>
            <person name="Jespersen J.S."/>
        </authorList>
    </citation>
    <scope>NUCLEOTIDE SEQUENCE</scope>
    <source>
        <tissue evidence="1">Brain</tissue>
    </source>
</reference>
<organism evidence="1">
    <name type="scientific">Nothobranchius korthausae</name>
    <dbReference type="NCBI Taxonomy" id="1143690"/>
    <lineage>
        <taxon>Eukaryota</taxon>
        <taxon>Metazoa</taxon>
        <taxon>Chordata</taxon>
        <taxon>Craniata</taxon>
        <taxon>Vertebrata</taxon>
        <taxon>Euteleostomi</taxon>
        <taxon>Actinopterygii</taxon>
        <taxon>Neopterygii</taxon>
        <taxon>Teleostei</taxon>
        <taxon>Neoteleostei</taxon>
        <taxon>Acanthomorphata</taxon>
        <taxon>Ovalentaria</taxon>
        <taxon>Atherinomorphae</taxon>
        <taxon>Cyprinodontiformes</taxon>
        <taxon>Nothobranchiidae</taxon>
        <taxon>Nothobranchius</taxon>
    </lineage>
</organism>
<name>A0A1A8GH29_9TELE</name>
<feature type="non-terminal residue" evidence="1">
    <location>
        <position position="81"/>
    </location>
</feature>